<dbReference type="GO" id="GO:0003677">
    <property type="term" value="F:DNA binding"/>
    <property type="evidence" value="ECO:0007669"/>
    <property type="project" value="UniProtKB-KW"/>
</dbReference>
<dbReference type="InterPro" id="IPR052511">
    <property type="entry name" value="ATP-dep_Helicase"/>
</dbReference>
<evidence type="ECO:0000256" key="1">
    <source>
        <dbReference type="ARBA" id="ARBA00022741"/>
    </source>
</evidence>
<dbReference type="SMART" id="SM00490">
    <property type="entry name" value="HELICc"/>
    <property type="match status" value="1"/>
</dbReference>
<dbReference type="STRING" id="1827387.A4S15_00390"/>
<gene>
    <name evidence="12" type="ORF">A4S15_00390</name>
</gene>
<dbReference type="InterPro" id="IPR014001">
    <property type="entry name" value="Helicase_ATP-bd"/>
</dbReference>
<dbReference type="GO" id="GO:0005524">
    <property type="term" value="F:ATP binding"/>
    <property type="evidence" value="ECO:0007669"/>
    <property type="project" value="UniProtKB-KW"/>
</dbReference>
<dbReference type="RefSeq" id="WP_376802136.1">
    <property type="nucleotide sequence ID" value="NZ_DBNB01000034.1"/>
</dbReference>
<dbReference type="PANTHER" id="PTHR47962">
    <property type="entry name" value="ATP-DEPENDENT HELICASE LHR-RELATED-RELATED"/>
    <property type="match status" value="1"/>
</dbReference>
<dbReference type="InterPro" id="IPR011545">
    <property type="entry name" value="DEAD/DEAH_box_helicase_dom"/>
</dbReference>
<dbReference type="AlphaFoldDB" id="A0A1W9I2X0"/>
<accession>A0A1W9I2X0</accession>
<dbReference type="CDD" id="cd18796">
    <property type="entry name" value="SF2_C_LHR"/>
    <property type="match status" value="1"/>
</dbReference>
<dbReference type="Pfam" id="PF00270">
    <property type="entry name" value="DEAD"/>
    <property type="match status" value="1"/>
</dbReference>
<sequence length="834" mass="91444">MRKTKPLSLLPPAFETWFAERGWEPRTHQLAMIDKARHHRDALLIAPTGAGKTLAGFLPSLVDLAERPKRAKRLHTLYVSPLKALAVDVSRNLERPIAEMNLAITHETRTGDTPAARRQRQRINPPDILLTTPEQVALLLASREAQLLFADLQRVIFDEVHALAPNKRGDLLALDLARLRTIAPHVSVAGLSATVADPESLQAWLSCCGSGRPQADILRFSGGPPPKITIHEHSLNRLPWSGHTARWAYDGVYDAIKSHRMTLVFVNTRSQAEMVFQGLWELNEDSLAIALHHGSLDVGQRRRVEAAMAAGRLQAVVATSTLDLGIDWGDIDLVIHIGAPKGASRLAQRIGRANHRLDEPSKALLVPANRFEVLECRAAVEAVAAGLQDAATAREGGLDVLAQHIWGVACGGPFHPDDLYKEVRTAAPYAALPRQDFDRLVDFVATGGYALKSYERFARLKALPDGRLRLTHPRLAQLYRLNVGTIIESDTIKVRLVGRLARRAKASTSVARGGRVLGNIEEYFIEQLVAGDTFVFAGEILRFEAMAAGEALVTRSASPDAKIPTYAGGRFPLSTSLAAGVRKLVADPGTWSALPEPVQEWLGLQRDKSVLPGQDDLLVEIFPRQSRHYLVCYPFEGRLAHQTLGVLLTRRLERAGARPLGFVASDYALAIWMLGDVGDKLSSGRLSLSTLFDQDMLGDDLDAWLDESSVMRRTFHHCAMISGLVERRHIGEEKTGRQMSISTGLIYDVLRSHQPDHILLKAARADAATGLLDIRRLGDMLARVRERIVLKILPQVSPLAVPILLDIGRESVAGVSAADVLGQAAARLVEDATR</sequence>
<evidence type="ECO:0000256" key="6">
    <source>
        <dbReference type="ARBA" id="ARBA00023125"/>
    </source>
</evidence>
<dbReference type="Gene3D" id="3.40.50.300">
    <property type="entry name" value="P-loop containing nucleotide triphosphate hydrolases"/>
    <property type="match status" value="2"/>
</dbReference>
<dbReference type="NCBIfam" id="TIGR04121">
    <property type="entry name" value="DEXH_lig_assoc"/>
    <property type="match status" value="1"/>
</dbReference>
<dbReference type="SUPFAM" id="SSF52540">
    <property type="entry name" value="P-loop containing nucleoside triphosphate hydrolases"/>
    <property type="match status" value="1"/>
</dbReference>
<dbReference type="PROSITE" id="PS51194">
    <property type="entry name" value="HELICASE_CTER"/>
    <property type="match status" value="1"/>
</dbReference>
<evidence type="ECO:0000256" key="4">
    <source>
        <dbReference type="ARBA" id="ARBA00022806"/>
    </source>
</evidence>
<dbReference type="GO" id="GO:0006281">
    <property type="term" value="P:DNA repair"/>
    <property type="evidence" value="ECO:0007669"/>
    <property type="project" value="UniProtKB-KW"/>
</dbReference>
<dbReference type="InterPro" id="IPR017170">
    <property type="entry name" value="Lhr-like"/>
</dbReference>
<keyword evidence="5" id="KW-0067">ATP-binding</keyword>
<evidence type="ECO:0000256" key="5">
    <source>
        <dbReference type="ARBA" id="ARBA00022840"/>
    </source>
</evidence>
<evidence type="ECO:0000259" key="11">
    <source>
        <dbReference type="PROSITE" id="PS51194"/>
    </source>
</evidence>
<dbReference type="InterPro" id="IPR027417">
    <property type="entry name" value="P-loop_NTPase"/>
</dbReference>
<evidence type="ECO:0000313" key="13">
    <source>
        <dbReference type="Proteomes" id="UP000192872"/>
    </source>
</evidence>
<evidence type="ECO:0000256" key="3">
    <source>
        <dbReference type="ARBA" id="ARBA00022801"/>
    </source>
</evidence>
<reference evidence="12 13" key="1">
    <citation type="journal article" date="2017" name="Water Res.">
        <title>Comammox in drinking water systems.</title>
        <authorList>
            <person name="Wang Y."/>
            <person name="Ma L."/>
            <person name="Mao Y."/>
            <person name="Jiang X."/>
            <person name="Xia Y."/>
            <person name="Yu K."/>
            <person name="Li B."/>
            <person name="Zhang T."/>
        </authorList>
    </citation>
    <scope>NUCLEOTIDE SEQUENCE [LARGE SCALE GENOMIC DNA]</scope>
    <source>
        <strain evidence="12">SG_bin8</strain>
    </source>
</reference>
<evidence type="ECO:0000256" key="8">
    <source>
        <dbReference type="ARBA" id="ARBA00023235"/>
    </source>
</evidence>
<keyword evidence="12" id="KW-0436">Ligase</keyword>
<evidence type="ECO:0000259" key="10">
    <source>
        <dbReference type="PROSITE" id="PS51192"/>
    </source>
</evidence>
<keyword evidence="2" id="KW-0227">DNA damage</keyword>
<dbReference type="GO" id="GO:0016887">
    <property type="term" value="F:ATP hydrolysis activity"/>
    <property type="evidence" value="ECO:0007669"/>
    <property type="project" value="TreeGrafter"/>
</dbReference>
<comment type="caution">
    <text evidence="12">The sequence shown here is derived from an EMBL/GenBank/DDBJ whole genome shotgun (WGS) entry which is preliminary data.</text>
</comment>
<evidence type="ECO:0000256" key="9">
    <source>
        <dbReference type="ARBA" id="ARBA00093467"/>
    </source>
</evidence>
<comment type="similarity">
    <text evidence="9">Belongs to the Lhr helicase family. Lhr-Core subfamily.</text>
</comment>
<evidence type="ECO:0000256" key="7">
    <source>
        <dbReference type="ARBA" id="ARBA00023204"/>
    </source>
</evidence>
<organism evidence="12 13">
    <name type="scientific">Candidatus Raskinella chloraquaticus</name>
    <dbReference type="NCBI Taxonomy" id="1951219"/>
    <lineage>
        <taxon>Bacteria</taxon>
        <taxon>Pseudomonadati</taxon>
        <taxon>Pseudomonadota</taxon>
        <taxon>Alphaproteobacteria</taxon>
        <taxon>Hyphomicrobiales</taxon>
        <taxon>Phreatobacteraceae</taxon>
        <taxon>Candidatus Raskinella</taxon>
    </lineage>
</organism>
<keyword evidence="6" id="KW-0238">DNA-binding</keyword>
<dbReference type="InterPro" id="IPR013701">
    <property type="entry name" value="Lhr-like_DEAD/DEAH_assoc"/>
</dbReference>
<dbReference type="InterPro" id="IPR045628">
    <property type="entry name" value="Lhr_WH_dom"/>
</dbReference>
<name>A0A1W9I2X0_9HYPH</name>
<feature type="domain" description="Helicase C-terminal" evidence="11">
    <location>
        <begin position="248"/>
        <end position="391"/>
    </location>
</feature>
<dbReference type="PROSITE" id="PS51192">
    <property type="entry name" value="HELICASE_ATP_BIND_1"/>
    <property type="match status" value="1"/>
</dbReference>
<dbReference type="Pfam" id="PF00271">
    <property type="entry name" value="Helicase_C"/>
    <property type="match status" value="1"/>
</dbReference>
<evidence type="ECO:0000313" key="12">
    <source>
        <dbReference type="EMBL" id="OQW53942.1"/>
    </source>
</evidence>
<dbReference type="Proteomes" id="UP000192872">
    <property type="component" value="Unassembled WGS sequence"/>
</dbReference>
<dbReference type="EMBL" id="LWDL01000005">
    <property type="protein sequence ID" value="OQW53942.1"/>
    <property type="molecule type" value="Genomic_DNA"/>
</dbReference>
<dbReference type="InterPro" id="IPR001650">
    <property type="entry name" value="Helicase_C-like"/>
</dbReference>
<feature type="domain" description="Helicase ATP-binding" evidence="10">
    <location>
        <begin position="33"/>
        <end position="205"/>
    </location>
</feature>
<dbReference type="GO" id="GO:0016874">
    <property type="term" value="F:ligase activity"/>
    <property type="evidence" value="ECO:0007669"/>
    <property type="project" value="UniProtKB-KW"/>
</dbReference>
<keyword evidence="8" id="KW-0413">Isomerase</keyword>
<dbReference type="PIRSF" id="PIRSF037307">
    <property type="entry name" value="Lhr-like_helic_prd"/>
    <property type="match status" value="1"/>
</dbReference>
<dbReference type="Pfam" id="PF19306">
    <property type="entry name" value="WHD_Lhr"/>
    <property type="match status" value="1"/>
</dbReference>
<dbReference type="Pfam" id="PF08494">
    <property type="entry name" value="DEAD_assoc"/>
    <property type="match status" value="1"/>
</dbReference>
<dbReference type="GO" id="GO:0004386">
    <property type="term" value="F:helicase activity"/>
    <property type="evidence" value="ECO:0007669"/>
    <property type="project" value="UniProtKB-KW"/>
</dbReference>
<dbReference type="SMART" id="SM00487">
    <property type="entry name" value="DEXDc"/>
    <property type="match status" value="1"/>
</dbReference>
<protein>
    <submittedName>
        <fullName evidence="12">DNA ligase-associated DEXH box helicase</fullName>
    </submittedName>
</protein>
<dbReference type="PANTHER" id="PTHR47962:SF3">
    <property type="entry name" value="LARGE ATP-DEPENDENT HELICASE-RELATED PROTEIN"/>
    <property type="match status" value="1"/>
</dbReference>
<dbReference type="InterPro" id="IPR026362">
    <property type="entry name" value="DEXH_lig_assoc"/>
</dbReference>
<evidence type="ECO:0000256" key="2">
    <source>
        <dbReference type="ARBA" id="ARBA00022763"/>
    </source>
</evidence>
<proteinExistence type="inferred from homology"/>
<keyword evidence="7" id="KW-0234">DNA repair</keyword>
<keyword evidence="4" id="KW-0347">Helicase</keyword>
<keyword evidence="1" id="KW-0547">Nucleotide-binding</keyword>
<keyword evidence="3" id="KW-0378">Hydrolase</keyword>